<dbReference type="PANTHER" id="PTHR45707">
    <property type="entry name" value="C2 CALCIUM/LIPID-BINDING PLANT PHOSPHORIBOSYLTRANSFERASE FAMILY PROTEIN"/>
    <property type="match status" value="1"/>
</dbReference>
<dbReference type="GO" id="GO:0005524">
    <property type="term" value="F:ATP binding"/>
    <property type="evidence" value="ECO:0007669"/>
    <property type="project" value="UniProtKB-UniRule"/>
</dbReference>
<dbReference type="InterPro" id="IPR011009">
    <property type="entry name" value="Kinase-like_dom_sf"/>
</dbReference>
<dbReference type="SMART" id="SM00220">
    <property type="entry name" value="S_TKc"/>
    <property type="match status" value="1"/>
</dbReference>
<dbReference type="InterPro" id="IPR002182">
    <property type="entry name" value="NB-ARC"/>
</dbReference>
<evidence type="ECO:0000256" key="14">
    <source>
        <dbReference type="ARBA" id="ARBA00023054"/>
    </source>
</evidence>
<keyword evidence="12 18" id="KW-0067">ATP-binding</keyword>
<evidence type="ECO:0000256" key="3">
    <source>
        <dbReference type="ARBA" id="ARBA00012513"/>
    </source>
</evidence>
<dbReference type="InterPro" id="IPR036388">
    <property type="entry name" value="WH-like_DNA-bd_sf"/>
</dbReference>
<dbReference type="Pfam" id="PF23598">
    <property type="entry name" value="LRR_14"/>
    <property type="match status" value="2"/>
</dbReference>
<dbReference type="PROSITE" id="PS50011">
    <property type="entry name" value="PROTEIN_KINASE_DOM"/>
    <property type="match status" value="1"/>
</dbReference>
<feature type="domain" description="Protein kinase" evidence="19">
    <location>
        <begin position="889"/>
        <end position="1178"/>
    </location>
</feature>
<dbReference type="InterPro" id="IPR000719">
    <property type="entry name" value="Prot_kinase_dom"/>
</dbReference>
<dbReference type="GO" id="GO:0004674">
    <property type="term" value="F:protein serine/threonine kinase activity"/>
    <property type="evidence" value="ECO:0007669"/>
    <property type="project" value="UniProtKB-KW"/>
</dbReference>
<reference evidence="20" key="2">
    <citation type="submission" date="2020-10" db="EMBL/GenBank/DDBJ databases">
        <authorList>
            <person name="Cooper E.A."/>
            <person name="Brenton Z.W."/>
            <person name="Flinn B.S."/>
            <person name="Jenkins J."/>
            <person name="Shu S."/>
            <person name="Flowers D."/>
            <person name="Luo F."/>
            <person name="Wang Y."/>
            <person name="Xia P."/>
            <person name="Barry K."/>
            <person name="Daum C."/>
            <person name="Lipzen A."/>
            <person name="Yoshinaga Y."/>
            <person name="Schmutz J."/>
            <person name="Saski C."/>
            <person name="Vermerris W."/>
            <person name="Kresovich S."/>
        </authorList>
    </citation>
    <scope>NUCLEOTIDE SEQUENCE</scope>
</reference>
<keyword evidence="4" id="KW-0723">Serine/threonine-protein kinase</keyword>
<dbReference type="GO" id="GO:0005886">
    <property type="term" value="C:plasma membrane"/>
    <property type="evidence" value="ECO:0007669"/>
    <property type="project" value="UniProtKB-SubCell"/>
</dbReference>
<evidence type="ECO:0000256" key="10">
    <source>
        <dbReference type="ARBA" id="ARBA00022777"/>
    </source>
</evidence>
<evidence type="ECO:0000256" key="12">
    <source>
        <dbReference type="ARBA" id="ARBA00022840"/>
    </source>
</evidence>
<evidence type="ECO:0000313" key="21">
    <source>
        <dbReference type="Proteomes" id="UP000807115"/>
    </source>
</evidence>
<dbReference type="Pfam" id="PF18052">
    <property type="entry name" value="Rx_N"/>
    <property type="match status" value="1"/>
</dbReference>
<evidence type="ECO:0000256" key="2">
    <source>
        <dbReference type="ARBA" id="ARBA00008894"/>
    </source>
</evidence>
<dbReference type="GO" id="GO:0042742">
    <property type="term" value="P:defense response to bacterium"/>
    <property type="evidence" value="ECO:0007669"/>
    <property type="project" value="UniProtKB-ARBA"/>
</dbReference>
<dbReference type="PROSITE" id="PS00108">
    <property type="entry name" value="PROTEIN_KINASE_ST"/>
    <property type="match status" value="1"/>
</dbReference>
<keyword evidence="13" id="KW-1133">Transmembrane helix</keyword>
<gene>
    <name evidence="20" type="ORF">BDA96_09G004800</name>
</gene>
<dbReference type="Gene3D" id="3.30.200.20">
    <property type="entry name" value="Phosphorylase Kinase, domain 1"/>
    <property type="match status" value="1"/>
</dbReference>
<dbReference type="PRINTS" id="PR00364">
    <property type="entry name" value="DISEASERSIST"/>
</dbReference>
<dbReference type="EC" id="2.7.11.1" evidence="3"/>
<comment type="catalytic activity">
    <reaction evidence="17">
        <text>L-seryl-[protein] + ATP = O-phospho-L-seryl-[protein] + ADP + H(+)</text>
        <dbReference type="Rhea" id="RHEA:17989"/>
        <dbReference type="Rhea" id="RHEA-COMP:9863"/>
        <dbReference type="Rhea" id="RHEA-COMP:11604"/>
        <dbReference type="ChEBI" id="CHEBI:15378"/>
        <dbReference type="ChEBI" id="CHEBI:29999"/>
        <dbReference type="ChEBI" id="CHEBI:30616"/>
        <dbReference type="ChEBI" id="CHEBI:83421"/>
        <dbReference type="ChEBI" id="CHEBI:456216"/>
        <dbReference type="EC" id="2.7.11.1"/>
    </reaction>
</comment>
<dbReference type="SUPFAM" id="SSF52058">
    <property type="entry name" value="L domain-like"/>
    <property type="match status" value="1"/>
</dbReference>
<dbReference type="InterPro" id="IPR041118">
    <property type="entry name" value="Rx_N"/>
</dbReference>
<dbReference type="GO" id="GO:0002758">
    <property type="term" value="P:innate immune response-activating signaling pathway"/>
    <property type="evidence" value="ECO:0007669"/>
    <property type="project" value="UniProtKB-ARBA"/>
</dbReference>
<evidence type="ECO:0000256" key="13">
    <source>
        <dbReference type="ARBA" id="ARBA00022989"/>
    </source>
</evidence>
<evidence type="ECO:0000256" key="6">
    <source>
        <dbReference type="ARBA" id="ARBA00022679"/>
    </source>
</evidence>
<evidence type="ECO:0000256" key="7">
    <source>
        <dbReference type="ARBA" id="ARBA00022692"/>
    </source>
</evidence>
<dbReference type="Gene3D" id="1.10.510.10">
    <property type="entry name" value="Transferase(Phosphotransferase) domain 1"/>
    <property type="match status" value="1"/>
</dbReference>
<dbReference type="Gene3D" id="1.10.8.430">
    <property type="entry name" value="Helical domain of apoptotic protease-activating factors"/>
    <property type="match status" value="1"/>
</dbReference>
<keyword evidence="8" id="KW-0677">Repeat</keyword>
<keyword evidence="11" id="KW-0611">Plant defense</keyword>
<evidence type="ECO:0000256" key="8">
    <source>
        <dbReference type="ARBA" id="ARBA00022737"/>
    </source>
</evidence>
<name>A0A921Q9R4_SORBI</name>
<evidence type="ECO:0000256" key="9">
    <source>
        <dbReference type="ARBA" id="ARBA00022741"/>
    </source>
</evidence>
<dbReference type="SUPFAM" id="SSF56112">
    <property type="entry name" value="Protein kinase-like (PK-like)"/>
    <property type="match status" value="1"/>
</dbReference>
<evidence type="ECO:0000256" key="16">
    <source>
        <dbReference type="ARBA" id="ARBA00047899"/>
    </source>
</evidence>
<dbReference type="InterPro" id="IPR017441">
    <property type="entry name" value="Protein_kinase_ATP_BS"/>
</dbReference>
<proteinExistence type="inferred from homology"/>
<reference evidence="20" key="1">
    <citation type="journal article" date="2019" name="BMC Genomics">
        <title>A new reference genome for Sorghum bicolor reveals high levels of sequence similarity between sweet and grain genotypes: implications for the genetics of sugar metabolism.</title>
        <authorList>
            <person name="Cooper E.A."/>
            <person name="Brenton Z.W."/>
            <person name="Flinn B.S."/>
            <person name="Jenkins J."/>
            <person name="Shu S."/>
            <person name="Flowers D."/>
            <person name="Luo F."/>
            <person name="Wang Y."/>
            <person name="Xia P."/>
            <person name="Barry K."/>
            <person name="Daum C."/>
            <person name="Lipzen A."/>
            <person name="Yoshinaga Y."/>
            <person name="Schmutz J."/>
            <person name="Saski C."/>
            <person name="Vermerris W."/>
            <person name="Kresovich S."/>
        </authorList>
    </citation>
    <scope>NUCLEOTIDE SEQUENCE</scope>
</reference>
<keyword evidence="14" id="KW-0175">Coiled coil</keyword>
<evidence type="ECO:0000256" key="1">
    <source>
        <dbReference type="ARBA" id="ARBA00004162"/>
    </source>
</evidence>
<keyword evidence="9 18" id="KW-0547">Nucleotide-binding</keyword>
<dbReference type="FunFam" id="1.10.10.10:FF:000322">
    <property type="entry name" value="Probable disease resistance protein At1g63360"/>
    <property type="match status" value="1"/>
</dbReference>
<evidence type="ECO:0000256" key="4">
    <source>
        <dbReference type="ARBA" id="ARBA00022527"/>
    </source>
</evidence>
<dbReference type="PROSITE" id="PS00107">
    <property type="entry name" value="PROTEIN_KINASE_ATP"/>
    <property type="match status" value="1"/>
</dbReference>
<dbReference type="InterPro" id="IPR008271">
    <property type="entry name" value="Ser/Thr_kinase_AS"/>
</dbReference>
<keyword evidence="15" id="KW-0472">Membrane</keyword>
<dbReference type="Pfam" id="PF23559">
    <property type="entry name" value="WHD_DRP"/>
    <property type="match status" value="1"/>
</dbReference>
<dbReference type="EMBL" id="CM027688">
    <property type="protein sequence ID" value="KAG0516456.1"/>
    <property type="molecule type" value="Genomic_DNA"/>
</dbReference>
<comment type="subcellular location">
    <subcellularLocation>
        <location evidence="1">Cell membrane</location>
        <topology evidence="1">Single-pass membrane protein</topology>
    </subcellularLocation>
</comment>
<accession>A0A921Q9R4</accession>
<feature type="binding site" evidence="18">
    <location>
        <position position="918"/>
    </location>
    <ligand>
        <name>ATP</name>
        <dbReference type="ChEBI" id="CHEBI:30616"/>
    </ligand>
</feature>
<dbReference type="GO" id="GO:0009626">
    <property type="term" value="P:plant-type hypersensitive response"/>
    <property type="evidence" value="ECO:0007669"/>
    <property type="project" value="UniProtKB-ARBA"/>
</dbReference>
<dbReference type="AlphaFoldDB" id="A0A921Q9R4"/>
<evidence type="ECO:0000256" key="11">
    <source>
        <dbReference type="ARBA" id="ARBA00022821"/>
    </source>
</evidence>
<evidence type="ECO:0000256" key="18">
    <source>
        <dbReference type="PROSITE-ProRule" id="PRU10141"/>
    </source>
</evidence>
<organism evidence="20 21">
    <name type="scientific">Sorghum bicolor</name>
    <name type="common">Sorghum</name>
    <name type="synonym">Sorghum vulgare</name>
    <dbReference type="NCBI Taxonomy" id="4558"/>
    <lineage>
        <taxon>Eukaryota</taxon>
        <taxon>Viridiplantae</taxon>
        <taxon>Streptophyta</taxon>
        <taxon>Embryophyta</taxon>
        <taxon>Tracheophyta</taxon>
        <taxon>Spermatophyta</taxon>
        <taxon>Magnoliopsida</taxon>
        <taxon>Liliopsida</taxon>
        <taxon>Poales</taxon>
        <taxon>Poaceae</taxon>
        <taxon>PACMAD clade</taxon>
        <taxon>Panicoideae</taxon>
        <taxon>Andropogonodae</taxon>
        <taxon>Andropogoneae</taxon>
        <taxon>Sorghinae</taxon>
        <taxon>Sorghum</taxon>
    </lineage>
</organism>
<dbReference type="Gene3D" id="3.40.50.300">
    <property type="entry name" value="P-loop containing nucleotide triphosphate hydrolases"/>
    <property type="match status" value="1"/>
</dbReference>
<dbReference type="PANTHER" id="PTHR45707:SF76">
    <property type="entry name" value="PROTEIN KINASE DOMAIN-CONTAINING PROTEIN"/>
    <property type="match status" value="1"/>
</dbReference>
<dbReference type="InterPro" id="IPR058922">
    <property type="entry name" value="WHD_DRP"/>
</dbReference>
<dbReference type="GO" id="GO:0043531">
    <property type="term" value="F:ADP binding"/>
    <property type="evidence" value="ECO:0007669"/>
    <property type="project" value="InterPro"/>
</dbReference>
<dbReference type="InterPro" id="IPR055414">
    <property type="entry name" value="LRR_R13L4/SHOC2-like"/>
</dbReference>
<keyword evidence="6" id="KW-0808">Transferase</keyword>
<keyword evidence="10" id="KW-0418">Kinase</keyword>
<dbReference type="InterPro" id="IPR027417">
    <property type="entry name" value="P-loop_NTPase"/>
</dbReference>
<dbReference type="SUPFAM" id="SSF52540">
    <property type="entry name" value="P-loop containing nucleoside triphosphate hydrolases"/>
    <property type="match status" value="1"/>
</dbReference>
<sequence length="1198" mass="137485">MEGKGINRQSAVDLMAGAIGCLLPKLGEFLKQEHNLETSIKQDIESLDTQLRTIMDTALPWVQQDDKHCAYQLRGLSYDIEDIMDNLLLLVGKASASKPITNQDSFKETLEDIKIQVKNLAASHAGNFVATISTVDPCLDDMYYKGSRRLVGTHKLRDTLISSMSSSSQRLKKISIWGAGGMGKTTLAKAVYENMKGDFHCSTFVSIGRLPDMKKALRDILIDIGKERYMVLNMTKLDKRQLIDELRHFLRNKRFLIVIDDIWDMPSCEVIKCALVDSGCGSRIITTSCRIDVAETSGEVFELMPLSIDDSKELFYATLFSSKSTITFDPLDEQFTEYILHKCGGVPLAIITIASLLARKPQDEWTRVYNSIRFGHEDYIAVENTRKIIQCSYYDLPSHLKTCILYLSIFPEYYVIEKDALVWRWVAEGFVHEEQGKSLFKVGERYLYELISRSMIELVENEGTNIRACRVHDMVLDLIRPVGKQEDFITILDGYDHDQRQSYQSNARIIAIQNRVLEKHDLMTRMHKPKVRSFNGYACRISSMTLLRLGFQNLRVLSLEGCEITADGSDGLKNLAGLLHLRYLGLHGRNIWNLPMEIGDLRYLQTLVLTDTYITALPHSVTLLRQLKCLWCFGLILELPEGMGNLTSLEELRLGTLDSNSLNFAKELSKMKDLRVLSIINTDTFYGKWMESLTESLSKLQKMEELELFCDGPSSDKPCCSHVIAPGAFPKLQYLRTKTWLMFHPGAVPCLKSVELHIHVHALKDANFDFHDFSKLSYLRLLEKAHVQINCWGGKMEDVEEAEVALKQVLHSHPNRPTLILERFGRCADNKEFKKISQKKIWVKDKYRKPCKVKCMGFLDLGYSDKLHHSRVGPEVITLESLIIMTEDFSNKRKLGSGTFGTVYKGVHKNGNTIAVKKLHSMPQRLEFEEEEFRKEFENLRRLNHPNIVELLGYCYETRHEFVEYEGKFVVADEIYRALCFEFMHNGSLQEHLDDEFHGLDWQTRYKIIKGTCEGLKYLHEGLESPMYHLDLKPENILLNMDMAPKLADFGLSKLVYDDQTRATLRPLGTIGYCPPEFIEQNYVSNKFDIFSLGIVMIKIIAGSEGYRKTAEMPSQEFIYHVQENWRKRVQVIPGCTLQKHECHQMKRCIEIALECVSADRKQRPNIGDITSRLNETENNTENWPGLLPLKRRAYTLL</sequence>
<dbReference type="Gene3D" id="1.20.5.4130">
    <property type="match status" value="1"/>
</dbReference>
<evidence type="ECO:0000256" key="5">
    <source>
        <dbReference type="ARBA" id="ARBA00022614"/>
    </source>
</evidence>
<comment type="catalytic activity">
    <reaction evidence="16">
        <text>L-threonyl-[protein] + ATP = O-phospho-L-threonyl-[protein] + ADP + H(+)</text>
        <dbReference type="Rhea" id="RHEA:46608"/>
        <dbReference type="Rhea" id="RHEA-COMP:11060"/>
        <dbReference type="Rhea" id="RHEA-COMP:11605"/>
        <dbReference type="ChEBI" id="CHEBI:15378"/>
        <dbReference type="ChEBI" id="CHEBI:30013"/>
        <dbReference type="ChEBI" id="CHEBI:30616"/>
        <dbReference type="ChEBI" id="CHEBI:61977"/>
        <dbReference type="ChEBI" id="CHEBI:456216"/>
        <dbReference type="EC" id="2.7.11.1"/>
    </reaction>
</comment>
<evidence type="ECO:0000256" key="17">
    <source>
        <dbReference type="ARBA" id="ARBA00048679"/>
    </source>
</evidence>
<evidence type="ECO:0000313" key="20">
    <source>
        <dbReference type="EMBL" id="KAG0516456.1"/>
    </source>
</evidence>
<protein>
    <recommendedName>
        <fullName evidence="3">non-specific serine/threonine protein kinase</fullName>
        <ecNumber evidence="3">2.7.11.1</ecNumber>
    </recommendedName>
</protein>
<evidence type="ECO:0000256" key="15">
    <source>
        <dbReference type="ARBA" id="ARBA00023136"/>
    </source>
</evidence>
<dbReference type="InterPro" id="IPR042197">
    <property type="entry name" value="Apaf_helical"/>
</dbReference>
<dbReference type="InterPro" id="IPR032675">
    <property type="entry name" value="LRR_dom_sf"/>
</dbReference>
<dbReference type="FunFam" id="1.10.510.10:FF:001023">
    <property type="entry name" value="Os07g0541700 protein"/>
    <property type="match status" value="1"/>
</dbReference>
<comment type="similarity">
    <text evidence="2">Belongs to the disease resistance NB-LRR family.</text>
</comment>
<dbReference type="Gene3D" id="1.10.10.10">
    <property type="entry name" value="Winged helix-like DNA-binding domain superfamily/Winged helix DNA-binding domain"/>
    <property type="match status" value="1"/>
</dbReference>
<comment type="caution">
    <text evidence="20">The sequence shown here is derived from an EMBL/GenBank/DDBJ whole genome shotgun (WGS) entry which is preliminary data.</text>
</comment>
<keyword evidence="7" id="KW-0812">Transmembrane</keyword>
<dbReference type="Proteomes" id="UP000807115">
    <property type="component" value="Chromosome 9"/>
</dbReference>
<dbReference type="Pfam" id="PF00931">
    <property type="entry name" value="NB-ARC"/>
    <property type="match status" value="1"/>
</dbReference>
<dbReference type="Gene3D" id="3.80.10.10">
    <property type="entry name" value="Ribonuclease Inhibitor"/>
    <property type="match status" value="1"/>
</dbReference>
<dbReference type="Pfam" id="PF00069">
    <property type="entry name" value="Pkinase"/>
    <property type="match status" value="1"/>
</dbReference>
<keyword evidence="5" id="KW-0433">Leucine-rich repeat</keyword>
<evidence type="ECO:0000259" key="19">
    <source>
        <dbReference type="PROSITE" id="PS50011"/>
    </source>
</evidence>